<organism evidence="12 13">
    <name type="scientific">Dioscorea cayennensis subsp. rotundata</name>
    <name type="common">White Guinea yam</name>
    <name type="synonym">Dioscorea rotundata</name>
    <dbReference type="NCBI Taxonomy" id="55577"/>
    <lineage>
        <taxon>Eukaryota</taxon>
        <taxon>Viridiplantae</taxon>
        <taxon>Streptophyta</taxon>
        <taxon>Embryophyta</taxon>
        <taxon>Tracheophyta</taxon>
        <taxon>Spermatophyta</taxon>
        <taxon>Magnoliopsida</taxon>
        <taxon>Liliopsida</taxon>
        <taxon>Dioscoreales</taxon>
        <taxon>Dioscoreaceae</taxon>
        <taxon>Dioscorea</taxon>
    </lineage>
</organism>
<comment type="function">
    <text evidence="1 10">Aux/IAA proteins are short-lived transcriptional factors that function as repressors of early auxin response genes at low auxin concentrations.</text>
</comment>
<dbReference type="FunFam" id="3.10.20.90:FF:000225">
    <property type="entry name" value="Auxin-responsive protein"/>
    <property type="match status" value="1"/>
</dbReference>
<dbReference type="PANTHER" id="PTHR31734:SF2">
    <property type="entry name" value="AUXIN-RESPONSIVE PROTEIN IAA26"/>
    <property type="match status" value="1"/>
</dbReference>
<protein>
    <recommendedName>
        <fullName evidence="10">Auxin-responsive protein</fullName>
    </recommendedName>
</protein>
<feature type="domain" description="PB1" evidence="11">
    <location>
        <begin position="1"/>
        <end position="93"/>
    </location>
</feature>
<keyword evidence="8 10" id="KW-0539">Nucleus</keyword>
<dbReference type="Gene3D" id="3.10.20.90">
    <property type="entry name" value="Phosphatidylinositol 3-kinase Catalytic Subunit, Chain A, domain 1"/>
    <property type="match status" value="1"/>
</dbReference>
<comment type="subcellular location">
    <subcellularLocation>
        <location evidence="2 10">Nucleus</location>
    </subcellularLocation>
</comment>
<evidence type="ECO:0000256" key="5">
    <source>
        <dbReference type="ARBA" id="ARBA00022491"/>
    </source>
</evidence>
<keyword evidence="9 10" id="KW-0927">Auxin signaling pathway</keyword>
<dbReference type="AlphaFoldDB" id="A0AB40CU19"/>
<evidence type="ECO:0000256" key="8">
    <source>
        <dbReference type="ARBA" id="ARBA00023242"/>
    </source>
</evidence>
<dbReference type="InterPro" id="IPR053793">
    <property type="entry name" value="PB1-like"/>
</dbReference>
<comment type="subunit">
    <text evidence="4 10">Homodimers and heterodimers.</text>
</comment>
<evidence type="ECO:0000259" key="11">
    <source>
        <dbReference type="PROSITE" id="PS51745"/>
    </source>
</evidence>
<dbReference type="RefSeq" id="XP_039143558.1">
    <property type="nucleotide sequence ID" value="XM_039287624.1"/>
</dbReference>
<keyword evidence="7 10" id="KW-0804">Transcription</keyword>
<evidence type="ECO:0000256" key="2">
    <source>
        <dbReference type="ARBA" id="ARBA00004123"/>
    </source>
</evidence>
<evidence type="ECO:0000256" key="3">
    <source>
        <dbReference type="ARBA" id="ARBA00006728"/>
    </source>
</evidence>
<dbReference type="GO" id="GO:0009734">
    <property type="term" value="P:auxin-activated signaling pathway"/>
    <property type="evidence" value="ECO:0007669"/>
    <property type="project" value="UniProtKB-UniRule"/>
</dbReference>
<dbReference type="InterPro" id="IPR033389">
    <property type="entry name" value="AUX/IAA_dom"/>
</dbReference>
<evidence type="ECO:0000256" key="10">
    <source>
        <dbReference type="RuleBase" id="RU004549"/>
    </source>
</evidence>
<accession>A0AB40CU19</accession>
<dbReference type="GO" id="GO:0006355">
    <property type="term" value="P:regulation of DNA-templated transcription"/>
    <property type="evidence" value="ECO:0007669"/>
    <property type="project" value="InterPro"/>
</dbReference>
<evidence type="ECO:0000256" key="6">
    <source>
        <dbReference type="ARBA" id="ARBA00023015"/>
    </source>
</evidence>
<dbReference type="SUPFAM" id="SSF54277">
    <property type="entry name" value="CAD &amp; PB1 domains"/>
    <property type="match status" value="1"/>
</dbReference>
<dbReference type="Pfam" id="PF02309">
    <property type="entry name" value="AUX_IAA"/>
    <property type="match status" value="1"/>
</dbReference>
<sequence length="116" mass="12902">MDGIPIGRKVDLNAYDNYEELSLAVDNLFRGLLSAQRDLKTVEEKLVLTGLLDGSGEYTLVYEDTEGDRMLVGDDVPWNMFVSTAKRLRVLKTSDLSGLSLGVMSRKRTAPESCTR</sequence>
<keyword evidence="5 10" id="KW-0678">Repressor</keyword>
<dbReference type="GO" id="GO:0005634">
    <property type="term" value="C:nucleus"/>
    <property type="evidence" value="ECO:0007669"/>
    <property type="project" value="UniProtKB-SubCell"/>
</dbReference>
<evidence type="ECO:0000256" key="7">
    <source>
        <dbReference type="ARBA" id="ARBA00023163"/>
    </source>
</evidence>
<comment type="similarity">
    <text evidence="3 10">Belongs to the Aux/IAA family.</text>
</comment>
<evidence type="ECO:0000313" key="13">
    <source>
        <dbReference type="RefSeq" id="XP_039143558.1"/>
    </source>
</evidence>
<name>A0AB40CU19_DIOCR</name>
<dbReference type="InterPro" id="IPR003311">
    <property type="entry name" value="AUX_IAA"/>
</dbReference>
<evidence type="ECO:0000256" key="4">
    <source>
        <dbReference type="ARBA" id="ARBA00011726"/>
    </source>
</evidence>
<proteinExistence type="inferred from homology"/>
<evidence type="ECO:0000313" key="12">
    <source>
        <dbReference type="Proteomes" id="UP001515500"/>
    </source>
</evidence>
<keyword evidence="12" id="KW-1185">Reference proteome</keyword>
<dbReference type="PROSITE" id="PS51745">
    <property type="entry name" value="PB1"/>
    <property type="match status" value="1"/>
</dbReference>
<evidence type="ECO:0000256" key="9">
    <source>
        <dbReference type="ARBA" id="ARBA00023294"/>
    </source>
</evidence>
<keyword evidence="6 10" id="KW-0805">Transcription regulation</keyword>
<evidence type="ECO:0000256" key="1">
    <source>
        <dbReference type="ARBA" id="ARBA00002159"/>
    </source>
</evidence>
<reference evidence="13" key="1">
    <citation type="submission" date="2025-08" db="UniProtKB">
        <authorList>
            <consortium name="RefSeq"/>
        </authorList>
    </citation>
    <scope>IDENTIFICATION</scope>
</reference>
<gene>
    <name evidence="13" type="primary">LOC120280697</name>
</gene>
<dbReference type="Proteomes" id="UP001515500">
    <property type="component" value="Chromosome 17"/>
</dbReference>
<dbReference type="PANTHER" id="PTHR31734">
    <property type="entry name" value="AUXIN-RESPONSIVE PROTEIN IAA17"/>
    <property type="match status" value="1"/>
</dbReference>
<dbReference type="GeneID" id="120280697"/>